<dbReference type="Proteomes" id="UP000729402">
    <property type="component" value="Unassembled WGS sequence"/>
</dbReference>
<dbReference type="EMBL" id="JAAALK010000287">
    <property type="protein sequence ID" value="KAG8060641.1"/>
    <property type="molecule type" value="Genomic_DNA"/>
</dbReference>
<evidence type="ECO:0000256" key="1">
    <source>
        <dbReference type="SAM" id="MobiDB-lite"/>
    </source>
</evidence>
<evidence type="ECO:0000313" key="2">
    <source>
        <dbReference type="EMBL" id="KAG8060641.1"/>
    </source>
</evidence>
<protein>
    <submittedName>
        <fullName evidence="2">Uncharacterized protein</fullName>
    </submittedName>
</protein>
<reference evidence="2" key="2">
    <citation type="submission" date="2021-02" db="EMBL/GenBank/DDBJ databases">
        <authorList>
            <person name="Kimball J.A."/>
            <person name="Haas M.W."/>
            <person name="Macchietto M."/>
            <person name="Kono T."/>
            <person name="Duquette J."/>
            <person name="Shao M."/>
        </authorList>
    </citation>
    <scope>NUCLEOTIDE SEQUENCE</scope>
    <source>
        <tissue evidence="2">Fresh leaf tissue</tissue>
    </source>
</reference>
<feature type="compositionally biased region" description="Basic and acidic residues" evidence="1">
    <location>
        <begin position="99"/>
        <end position="109"/>
    </location>
</feature>
<feature type="region of interest" description="Disordered" evidence="1">
    <location>
        <begin position="57"/>
        <end position="109"/>
    </location>
</feature>
<keyword evidence="3" id="KW-1185">Reference proteome</keyword>
<name>A0A8J5RUY6_ZIZPA</name>
<comment type="caution">
    <text evidence="2">The sequence shown here is derived from an EMBL/GenBank/DDBJ whole genome shotgun (WGS) entry which is preliminary data.</text>
</comment>
<gene>
    <name evidence="2" type="ORF">GUJ93_ZPchr0002g24677</name>
</gene>
<feature type="compositionally biased region" description="Gly residues" evidence="1">
    <location>
        <begin position="14"/>
        <end position="25"/>
    </location>
</feature>
<accession>A0A8J5RUY6</accession>
<feature type="compositionally biased region" description="Polar residues" evidence="1">
    <location>
        <begin position="57"/>
        <end position="71"/>
    </location>
</feature>
<proteinExistence type="predicted"/>
<dbReference type="AlphaFoldDB" id="A0A8J5RUY6"/>
<organism evidence="2 3">
    <name type="scientific">Zizania palustris</name>
    <name type="common">Northern wild rice</name>
    <dbReference type="NCBI Taxonomy" id="103762"/>
    <lineage>
        <taxon>Eukaryota</taxon>
        <taxon>Viridiplantae</taxon>
        <taxon>Streptophyta</taxon>
        <taxon>Embryophyta</taxon>
        <taxon>Tracheophyta</taxon>
        <taxon>Spermatophyta</taxon>
        <taxon>Magnoliopsida</taxon>
        <taxon>Liliopsida</taxon>
        <taxon>Poales</taxon>
        <taxon>Poaceae</taxon>
        <taxon>BOP clade</taxon>
        <taxon>Oryzoideae</taxon>
        <taxon>Oryzeae</taxon>
        <taxon>Zizaniinae</taxon>
        <taxon>Zizania</taxon>
    </lineage>
</organism>
<sequence length="109" mass="11609">MERRGRWRQWHEGSQGGRGTAGGRGELGRRHGSRNKTEAVGRDLAVDEATDRTIWRSTSTMSLGNGMTNQCDGGDGARPDVSGDDGTGAARASGLSDSLKLHESIQRGI</sequence>
<reference evidence="2" key="1">
    <citation type="journal article" date="2021" name="bioRxiv">
        <title>Whole Genome Assembly and Annotation of Northern Wild Rice, Zizania palustris L., Supports a Whole Genome Duplication in the Zizania Genus.</title>
        <authorList>
            <person name="Haas M."/>
            <person name="Kono T."/>
            <person name="Macchietto M."/>
            <person name="Millas R."/>
            <person name="McGilp L."/>
            <person name="Shao M."/>
            <person name="Duquette J."/>
            <person name="Hirsch C.N."/>
            <person name="Kimball J."/>
        </authorList>
    </citation>
    <scope>NUCLEOTIDE SEQUENCE</scope>
    <source>
        <tissue evidence="2">Fresh leaf tissue</tissue>
    </source>
</reference>
<evidence type="ECO:0000313" key="3">
    <source>
        <dbReference type="Proteomes" id="UP000729402"/>
    </source>
</evidence>
<feature type="region of interest" description="Disordered" evidence="1">
    <location>
        <begin position="1"/>
        <end position="43"/>
    </location>
</feature>